<sequence length="481" mass="53649">MIKLFLLLITLPFSLASIYCQGFWDCSRTFELPNANTTIGHSYNKYYGKGNIGDPITNFTDVTYQMDDVVFEDDGTTIKCEAGPDACYNNDLNPYEPYFNGYGSLRYDVYYPLVNGSPVLYNLPAVILFHAGGYAECSNKNLPGISKMCEEFALRGFIAFNVEYRRGRMLDLDDPTYTSVQQELAIYRACQDVRGAIRTILKRQDEHFENSLYRVNKNQIFIGGMSAGGLAAMNAAYYTTDAMIAETFPTIGIYSAQQIMGSINADYYYGEPSIEFQPNIKGVLSMWGAISLPKRFNLVNNQSSFFAGNTYNPPMIAFAGAKDQVFPLKPSTLKQQVFFSSSLTTSPIYNSESRCLPFNPPFSPYSLENNAASVDLVTGSTANMYKILKTLGVRTELNVDCEMKHGLDNFSDFGTGNADPDFIETYMVKRSCIFFQDIINNVINSPSKTTLFIECENTRGPCDPNYTGCGSNSCPSNFTID</sequence>
<gene>
    <name evidence="2" type="ORF">GD597_03890</name>
</gene>
<dbReference type="SUPFAM" id="SSF53474">
    <property type="entry name" value="alpha/beta-Hydrolases"/>
    <property type="match status" value="1"/>
</dbReference>
<evidence type="ECO:0000313" key="2">
    <source>
        <dbReference type="EMBL" id="NNV54590.1"/>
    </source>
</evidence>
<reference evidence="2" key="1">
    <citation type="submission" date="2019-10" db="EMBL/GenBank/DDBJ databases">
        <title>Draft genome sequence of Panacibacter sp. KCS-6.</title>
        <authorList>
            <person name="Yim K.J."/>
        </authorList>
    </citation>
    <scope>NUCLEOTIDE SEQUENCE</scope>
    <source>
        <strain evidence="2">KCS-6</strain>
    </source>
</reference>
<organism evidence="2 3">
    <name type="scientific">Limnovirga soli</name>
    <dbReference type="NCBI Taxonomy" id="2656915"/>
    <lineage>
        <taxon>Bacteria</taxon>
        <taxon>Pseudomonadati</taxon>
        <taxon>Bacteroidota</taxon>
        <taxon>Chitinophagia</taxon>
        <taxon>Chitinophagales</taxon>
        <taxon>Chitinophagaceae</taxon>
        <taxon>Limnovirga</taxon>
    </lineage>
</organism>
<accession>A0A8J8JSZ0</accession>
<comment type="caution">
    <text evidence="2">The sequence shown here is derived from an EMBL/GenBank/DDBJ whole genome shotgun (WGS) entry which is preliminary data.</text>
</comment>
<keyword evidence="3" id="KW-1185">Reference proteome</keyword>
<dbReference type="Gene3D" id="3.40.50.1820">
    <property type="entry name" value="alpha/beta hydrolase"/>
    <property type="match status" value="1"/>
</dbReference>
<proteinExistence type="predicted"/>
<evidence type="ECO:0000313" key="3">
    <source>
        <dbReference type="Proteomes" id="UP000598971"/>
    </source>
</evidence>
<protein>
    <recommendedName>
        <fullName evidence="1">BD-FAE-like domain-containing protein</fullName>
    </recommendedName>
</protein>
<dbReference type="EMBL" id="WHPF01000003">
    <property type="protein sequence ID" value="NNV54590.1"/>
    <property type="molecule type" value="Genomic_DNA"/>
</dbReference>
<feature type="domain" description="BD-FAE-like" evidence="1">
    <location>
        <begin position="108"/>
        <end position="332"/>
    </location>
</feature>
<dbReference type="InterPro" id="IPR029058">
    <property type="entry name" value="AB_hydrolase_fold"/>
</dbReference>
<dbReference type="Pfam" id="PF20434">
    <property type="entry name" value="BD-FAE"/>
    <property type="match status" value="1"/>
</dbReference>
<dbReference type="Proteomes" id="UP000598971">
    <property type="component" value="Unassembled WGS sequence"/>
</dbReference>
<evidence type="ECO:0000259" key="1">
    <source>
        <dbReference type="Pfam" id="PF20434"/>
    </source>
</evidence>
<dbReference type="AlphaFoldDB" id="A0A8J8JSZ0"/>
<dbReference type="RefSeq" id="WP_171606521.1">
    <property type="nucleotide sequence ID" value="NZ_WHPF01000003.1"/>
</dbReference>
<name>A0A8J8JSZ0_9BACT</name>
<dbReference type="InterPro" id="IPR049492">
    <property type="entry name" value="BD-FAE-like_dom"/>
</dbReference>